<gene>
    <name evidence="2" type="ORF">AALM99_02070</name>
</gene>
<sequence length="92" mass="10670">MKHFLFKKHRARVIVLAFSYIVYSLFLFFGKRFDFITGLLSLGIFNIVWLTIIFLVVSKTYIKSESEASELLVFLTNPLIFTNFCLAIPPLS</sequence>
<keyword evidence="1" id="KW-0472">Membrane</keyword>
<protein>
    <submittedName>
        <fullName evidence="2">Uncharacterized protein</fullName>
    </submittedName>
</protein>
<reference evidence="2 3" key="1">
    <citation type="submission" date="2024-03" db="EMBL/GenBank/DDBJ databases">
        <title>Mouse gut bacterial collection (mGBC) of GemPharmatech.</title>
        <authorList>
            <person name="He Y."/>
            <person name="Dong L."/>
            <person name="Wu D."/>
            <person name="Gao X."/>
            <person name="Lin Z."/>
        </authorList>
    </citation>
    <scope>NUCLEOTIDE SEQUENCE [LARGE SCALE GENOMIC DNA]</scope>
    <source>
        <strain evidence="2 3">20-218</strain>
    </source>
</reference>
<evidence type="ECO:0000313" key="2">
    <source>
        <dbReference type="EMBL" id="MEY8537234.1"/>
    </source>
</evidence>
<feature type="transmembrane region" description="Helical" evidence="1">
    <location>
        <begin position="69"/>
        <end position="89"/>
    </location>
</feature>
<dbReference type="EMBL" id="JBCLSQ010000003">
    <property type="protein sequence ID" value="MEY8537234.1"/>
    <property type="molecule type" value="Genomic_DNA"/>
</dbReference>
<keyword evidence="3" id="KW-1185">Reference proteome</keyword>
<evidence type="ECO:0000313" key="3">
    <source>
        <dbReference type="Proteomes" id="UP001565242"/>
    </source>
</evidence>
<organism evidence="2 3">
    <name type="scientific">Lactococcus muris</name>
    <dbReference type="NCBI Taxonomy" id="2941330"/>
    <lineage>
        <taxon>Bacteria</taxon>
        <taxon>Bacillati</taxon>
        <taxon>Bacillota</taxon>
        <taxon>Bacilli</taxon>
        <taxon>Lactobacillales</taxon>
        <taxon>Streptococcaceae</taxon>
        <taxon>Lactococcus</taxon>
    </lineage>
</organism>
<name>A0ABV4D823_9LACT</name>
<keyword evidence="1" id="KW-1133">Transmembrane helix</keyword>
<accession>A0ABV4D823</accession>
<dbReference type="Proteomes" id="UP001565242">
    <property type="component" value="Unassembled WGS sequence"/>
</dbReference>
<proteinExistence type="predicted"/>
<comment type="caution">
    <text evidence="2">The sequence shown here is derived from an EMBL/GenBank/DDBJ whole genome shotgun (WGS) entry which is preliminary data.</text>
</comment>
<evidence type="ECO:0000256" key="1">
    <source>
        <dbReference type="SAM" id="Phobius"/>
    </source>
</evidence>
<dbReference type="RefSeq" id="WP_202231703.1">
    <property type="nucleotide sequence ID" value="NZ_JBCLSQ010000003.1"/>
</dbReference>
<keyword evidence="1" id="KW-0812">Transmembrane</keyword>
<feature type="transmembrane region" description="Helical" evidence="1">
    <location>
        <begin position="12"/>
        <end position="29"/>
    </location>
</feature>
<feature type="transmembrane region" description="Helical" evidence="1">
    <location>
        <begin position="35"/>
        <end position="57"/>
    </location>
</feature>